<evidence type="ECO:0000313" key="13">
    <source>
        <dbReference type="EMBL" id="BAY57080.1"/>
    </source>
</evidence>
<feature type="binding site" evidence="10">
    <location>
        <position position="15"/>
    </location>
    <ligand>
        <name>Zn(2+)</name>
        <dbReference type="ChEBI" id="CHEBI:29105"/>
        <label>1</label>
    </ligand>
</feature>
<dbReference type="Pfam" id="PF01979">
    <property type="entry name" value="Amidohydro_1"/>
    <property type="match status" value="1"/>
</dbReference>
<keyword evidence="6 10" id="KW-0378">Hydrolase</keyword>
<dbReference type="Gene3D" id="3.20.20.140">
    <property type="entry name" value="Metal-dependent hydrolases"/>
    <property type="match status" value="1"/>
</dbReference>
<evidence type="ECO:0000256" key="7">
    <source>
        <dbReference type="ARBA" id="ARBA00022833"/>
    </source>
</evidence>
<dbReference type="GO" id="GO:0004151">
    <property type="term" value="F:dihydroorotase activity"/>
    <property type="evidence" value="ECO:0007669"/>
    <property type="project" value="UniProtKB-UniRule"/>
</dbReference>
<dbReference type="EC" id="3.5.2.3" evidence="4 10"/>
<evidence type="ECO:0000256" key="3">
    <source>
        <dbReference type="ARBA" id="ARBA00005631"/>
    </source>
</evidence>
<evidence type="ECO:0000259" key="12">
    <source>
        <dbReference type="Pfam" id="PF01979"/>
    </source>
</evidence>
<dbReference type="GO" id="GO:0008270">
    <property type="term" value="F:zinc ion binding"/>
    <property type="evidence" value="ECO:0007669"/>
    <property type="project" value="UniProtKB-UniRule"/>
</dbReference>
<evidence type="ECO:0000256" key="4">
    <source>
        <dbReference type="ARBA" id="ARBA00012860"/>
    </source>
</evidence>
<comment type="similarity">
    <text evidence="3 10 11">Belongs to the metallo-dependent hydrolases superfamily. DHOase family. Class II DHOase subfamily.</text>
</comment>
<feature type="binding site" evidence="10">
    <location>
        <begin position="15"/>
        <end position="17"/>
    </location>
    <ligand>
        <name>substrate</name>
    </ligand>
</feature>
<evidence type="ECO:0000313" key="14">
    <source>
        <dbReference type="Proteomes" id="UP000217895"/>
    </source>
</evidence>
<feature type="modified residue" description="N6-carboxylysine" evidence="10">
    <location>
        <position position="99"/>
    </location>
</feature>
<feature type="binding site" evidence="10">
    <location>
        <position position="41"/>
    </location>
    <ligand>
        <name>substrate</name>
    </ligand>
</feature>
<feature type="domain" description="Amidohydrolase-related" evidence="12">
    <location>
        <begin position="11"/>
        <end position="307"/>
    </location>
</feature>
<feature type="binding site" description="via carbamate group" evidence="10">
    <location>
        <position position="99"/>
    </location>
    <ligand>
        <name>Zn(2+)</name>
        <dbReference type="ChEBI" id="CHEBI:29105"/>
        <label>2</label>
    </ligand>
</feature>
<protein>
    <recommendedName>
        <fullName evidence="4 10">Dihydroorotase</fullName>
        <shortName evidence="10">DHOase</shortName>
        <ecNumber evidence="4 10">3.5.2.3</ecNumber>
    </recommendedName>
</protein>
<feature type="binding site" evidence="10">
    <location>
        <position position="174"/>
    </location>
    <ligand>
        <name>Zn(2+)</name>
        <dbReference type="ChEBI" id="CHEBI:29105"/>
        <label>2</label>
    </ligand>
</feature>
<evidence type="ECO:0000256" key="2">
    <source>
        <dbReference type="ARBA" id="ARBA00004880"/>
    </source>
</evidence>
<dbReference type="GO" id="GO:0005829">
    <property type="term" value="C:cytosol"/>
    <property type="evidence" value="ECO:0007669"/>
    <property type="project" value="TreeGrafter"/>
</dbReference>
<comment type="catalytic activity">
    <reaction evidence="9 10 11">
        <text>(S)-dihydroorotate + H2O = N-carbamoyl-L-aspartate + H(+)</text>
        <dbReference type="Rhea" id="RHEA:24296"/>
        <dbReference type="ChEBI" id="CHEBI:15377"/>
        <dbReference type="ChEBI" id="CHEBI:15378"/>
        <dbReference type="ChEBI" id="CHEBI:30864"/>
        <dbReference type="ChEBI" id="CHEBI:32814"/>
        <dbReference type="EC" id="3.5.2.3"/>
    </reaction>
</comment>
<dbReference type="PIRSF" id="PIRSF001237">
    <property type="entry name" value="DHOdimr"/>
    <property type="match status" value="1"/>
</dbReference>
<evidence type="ECO:0000256" key="8">
    <source>
        <dbReference type="ARBA" id="ARBA00022975"/>
    </source>
</evidence>
<name>A0A1Z4JK26_LEPBY</name>
<feature type="binding site" evidence="10">
    <location>
        <position position="218"/>
    </location>
    <ligand>
        <name>substrate</name>
    </ligand>
</feature>
<dbReference type="EMBL" id="AP018203">
    <property type="protein sequence ID" value="BAY57080.1"/>
    <property type="molecule type" value="Genomic_DNA"/>
</dbReference>
<dbReference type="UniPathway" id="UPA00070">
    <property type="reaction ID" value="UER00117"/>
</dbReference>
<dbReference type="PANTHER" id="PTHR43137:SF1">
    <property type="entry name" value="DIHYDROOROTASE"/>
    <property type="match status" value="1"/>
</dbReference>
<evidence type="ECO:0000256" key="5">
    <source>
        <dbReference type="ARBA" id="ARBA00022723"/>
    </source>
</evidence>
<dbReference type="InterPro" id="IPR032466">
    <property type="entry name" value="Metal_Hydrolase"/>
</dbReference>
<dbReference type="GO" id="GO:0044205">
    <property type="term" value="P:'de novo' UMP biosynthetic process"/>
    <property type="evidence" value="ECO:0007669"/>
    <property type="project" value="UniProtKB-UniRule"/>
</dbReference>
<keyword evidence="8 10" id="KW-0665">Pyrimidine biosynthesis</keyword>
<keyword evidence="14" id="KW-1185">Reference proteome</keyword>
<keyword evidence="5 10" id="KW-0479">Metal-binding</keyword>
<comment type="pathway">
    <text evidence="2 10 11">Pyrimidine metabolism; UMP biosynthesis via de novo pathway; (S)-dihydroorotate from bicarbonate: step 3/3.</text>
</comment>
<sequence length="342" mass="38445">MQKLTITRPDDWHLHLRDGAALKAVLPHTVRQFARAIVMPNLKPPVRSVADAAAYRDRILAAVPEGQQFEPLMTLYLTDNTSPEEIIAAKASQFVKAVKYYPAGATTNSDLGVTDIRKCDRVFEAMQQVDLPLLLHGEVTDHTVDMFDREKVFIDRHLIPLKQQFPKLRVVLEHITTSDAVQYVLSASNIAATITPQHLLFNRNSLFQGGIRPHFYCLPILKREEHRSALLQAATSGNPKFFLGTDSAPHPRNSKESSCGCAGCYSALHAMELYAEAFESVDALDKLEAFASFYGADFYQLPRNTEHIILTKTTWRVPDEVPFPESELVPLWAGQEMTWQMA</sequence>
<evidence type="ECO:0000256" key="10">
    <source>
        <dbReference type="HAMAP-Rule" id="MF_00219"/>
    </source>
</evidence>
<dbReference type="PROSITE" id="PS00482">
    <property type="entry name" value="DIHYDROOROTASE_1"/>
    <property type="match status" value="1"/>
</dbReference>
<feature type="binding site" description="via carbamate group" evidence="10">
    <location>
        <position position="99"/>
    </location>
    <ligand>
        <name>Zn(2+)</name>
        <dbReference type="ChEBI" id="CHEBI:29105"/>
        <label>1</label>
    </ligand>
</feature>
<evidence type="ECO:0000256" key="9">
    <source>
        <dbReference type="ARBA" id="ARBA00048492"/>
    </source>
</evidence>
<dbReference type="InterPro" id="IPR004721">
    <property type="entry name" value="DHOdimr"/>
</dbReference>
<proteinExistence type="inferred from homology"/>
<dbReference type="FunFam" id="3.20.20.140:FF:000006">
    <property type="entry name" value="Dihydroorotase"/>
    <property type="match status" value="1"/>
</dbReference>
<feature type="active site" evidence="10">
    <location>
        <position position="246"/>
    </location>
</feature>
<dbReference type="PROSITE" id="PS00483">
    <property type="entry name" value="DIHYDROOROTASE_2"/>
    <property type="match status" value="1"/>
</dbReference>
<accession>A0A1Z4JK26</accession>
<dbReference type="Proteomes" id="UP000217895">
    <property type="component" value="Chromosome"/>
</dbReference>
<feature type="binding site" evidence="10">
    <location>
        <position position="136"/>
    </location>
    <ligand>
        <name>Zn(2+)</name>
        <dbReference type="ChEBI" id="CHEBI:29105"/>
        <label>2</label>
    </ligand>
</feature>
<dbReference type="HAMAP" id="MF_00219">
    <property type="entry name" value="PyrC_classII"/>
    <property type="match status" value="1"/>
</dbReference>
<keyword evidence="7 10" id="KW-0862">Zinc</keyword>
<organism evidence="13 14">
    <name type="scientific">Leptolyngbya boryana NIES-2135</name>
    <dbReference type="NCBI Taxonomy" id="1973484"/>
    <lineage>
        <taxon>Bacteria</taxon>
        <taxon>Bacillati</taxon>
        <taxon>Cyanobacteriota</taxon>
        <taxon>Cyanophyceae</taxon>
        <taxon>Leptolyngbyales</taxon>
        <taxon>Leptolyngbyaceae</taxon>
        <taxon>Leptolyngbya group</taxon>
        <taxon>Leptolyngbya</taxon>
    </lineage>
</organism>
<comment type="subunit">
    <text evidence="10">Homodimer.</text>
</comment>
<comment type="cofactor">
    <cofactor evidence="10 11">
        <name>Zn(2+)</name>
        <dbReference type="ChEBI" id="CHEBI:29105"/>
    </cofactor>
    <text evidence="10 11">Binds 2 Zn(2+) ions per subunit.</text>
</comment>
<dbReference type="CDD" id="cd01294">
    <property type="entry name" value="DHOase"/>
    <property type="match status" value="1"/>
</dbReference>
<feature type="binding site" evidence="10">
    <location>
        <position position="246"/>
    </location>
    <ligand>
        <name>Zn(2+)</name>
        <dbReference type="ChEBI" id="CHEBI:29105"/>
        <label>1</label>
    </ligand>
</feature>
<evidence type="ECO:0000256" key="6">
    <source>
        <dbReference type="ARBA" id="ARBA00022801"/>
    </source>
</evidence>
<dbReference type="PANTHER" id="PTHR43137">
    <property type="entry name" value="DIHYDROOROTASE"/>
    <property type="match status" value="1"/>
</dbReference>
<dbReference type="SUPFAM" id="SSF51556">
    <property type="entry name" value="Metallo-dependent hydrolases"/>
    <property type="match status" value="1"/>
</dbReference>
<dbReference type="InterPro" id="IPR006680">
    <property type="entry name" value="Amidohydro-rel"/>
</dbReference>
<evidence type="ECO:0000256" key="1">
    <source>
        <dbReference type="ARBA" id="ARBA00002368"/>
    </source>
</evidence>
<comment type="function">
    <text evidence="1 10">Catalyzes the reversible cyclization of carbamoyl aspartate to dihydroorotate.</text>
</comment>
<feature type="binding site" evidence="10">
    <location>
        <position position="136"/>
    </location>
    <ligand>
        <name>substrate</name>
    </ligand>
</feature>
<dbReference type="NCBIfam" id="TIGR00856">
    <property type="entry name" value="pyrC_dimer"/>
    <property type="match status" value="1"/>
</dbReference>
<reference evidence="13 14" key="1">
    <citation type="submission" date="2017-06" db="EMBL/GenBank/DDBJ databases">
        <title>Genome sequencing of cyanobaciteial culture collection at National Institute for Environmental Studies (NIES).</title>
        <authorList>
            <person name="Hirose Y."/>
            <person name="Shimura Y."/>
            <person name="Fujisawa T."/>
            <person name="Nakamura Y."/>
            <person name="Kawachi M."/>
        </authorList>
    </citation>
    <scope>NUCLEOTIDE SEQUENCE [LARGE SCALE GENOMIC DNA]</scope>
    <source>
        <strain evidence="13 14">NIES-2135</strain>
    </source>
</reference>
<dbReference type="GO" id="GO:0006207">
    <property type="term" value="P:'de novo' pyrimidine nucleobase biosynthetic process"/>
    <property type="evidence" value="ECO:0007669"/>
    <property type="project" value="TreeGrafter"/>
</dbReference>
<feature type="binding site" evidence="10">
    <location>
        <position position="262"/>
    </location>
    <ligand>
        <name>substrate</name>
    </ligand>
</feature>
<feature type="binding site" evidence="10">
    <location>
        <position position="250"/>
    </location>
    <ligand>
        <name>substrate</name>
    </ligand>
</feature>
<dbReference type="AlphaFoldDB" id="A0A1Z4JK26"/>
<dbReference type="InterPro" id="IPR002195">
    <property type="entry name" value="Dihydroorotase_CS"/>
</dbReference>
<evidence type="ECO:0000256" key="11">
    <source>
        <dbReference type="RuleBase" id="RU003440"/>
    </source>
</evidence>
<feature type="binding site" evidence="10">
    <location>
        <position position="13"/>
    </location>
    <ligand>
        <name>Zn(2+)</name>
        <dbReference type="ChEBI" id="CHEBI:29105"/>
        <label>1</label>
    </ligand>
</feature>
<gene>
    <name evidence="10" type="primary">pyrC</name>
    <name evidence="13" type="ORF">NIES2135_39440</name>
</gene>